<dbReference type="Proteomes" id="UP001216907">
    <property type="component" value="Unassembled WGS sequence"/>
</dbReference>
<dbReference type="InterPro" id="IPR052158">
    <property type="entry name" value="INH-QAR"/>
</dbReference>
<dbReference type="InterPro" id="IPR029062">
    <property type="entry name" value="Class_I_gatase-like"/>
</dbReference>
<dbReference type="GO" id="GO:0016829">
    <property type="term" value="F:lyase activity"/>
    <property type="evidence" value="ECO:0007669"/>
    <property type="project" value="UniProtKB-KW"/>
</dbReference>
<reference evidence="3 4" key="1">
    <citation type="submission" date="2023-03" db="EMBL/GenBank/DDBJ databases">
        <title>Paludisphaera mucosa sp. nov. a novel planctomycete from northern fen.</title>
        <authorList>
            <person name="Ivanova A."/>
        </authorList>
    </citation>
    <scope>NUCLEOTIDE SEQUENCE [LARGE SCALE GENOMIC DNA]</scope>
    <source>
        <strain evidence="3 4">Pla2</strain>
    </source>
</reference>
<evidence type="ECO:0000259" key="2">
    <source>
        <dbReference type="Pfam" id="PF01965"/>
    </source>
</evidence>
<name>A0ABT6FLS2_9BACT</name>
<keyword evidence="1" id="KW-0732">Signal</keyword>
<accession>A0ABT6FLS2</accession>
<comment type="caution">
    <text evidence="3">The sequence shown here is derived from an EMBL/GenBank/DDBJ whole genome shotgun (WGS) entry which is preliminary data.</text>
</comment>
<dbReference type="RefSeq" id="WP_277864648.1">
    <property type="nucleotide sequence ID" value="NZ_JARRAG010000005.1"/>
</dbReference>
<evidence type="ECO:0000313" key="3">
    <source>
        <dbReference type="EMBL" id="MDG3008323.1"/>
    </source>
</evidence>
<dbReference type="EC" id="4.2.1.-" evidence="3"/>
<dbReference type="PANTHER" id="PTHR43130:SF3">
    <property type="entry name" value="HTH-TYPE TRANSCRIPTIONAL REGULATOR RV1931C"/>
    <property type="match status" value="1"/>
</dbReference>
<organism evidence="3 4">
    <name type="scientific">Paludisphaera mucosa</name>
    <dbReference type="NCBI Taxonomy" id="3030827"/>
    <lineage>
        <taxon>Bacteria</taxon>
        <taxon>Pseudomonadati</taxon>
        <taxon>Planctomycetota</taxon>
        <taxon>Planctomycetia</taxon>
        <taxon>Isosphaerales</taxon>
        <taxon>Isosphaeraceae</taxon>
        <taxon>Paludisphaera</taxon>
    </lineage>
</organism>
<sequence length="322" mass="34053">MPKFVPFACVVATLLLVQAGDAFGDDAQVVLKGLDAVSLLEGREQRGEEKYSSTEGRFRYLFADAEHKARFDEAPGRFAAQGDKCTVMPKVPANPDLFLVHEGKLFLFGSPRCLASFKADPAAYFKPKKNVAVLVYEGMELLDFAGPAEVFSAAGGGRAFEVFAVAASPGPVKSLGFAFTPHYTFSDCPKADVLVLPGGATRIPLADPAVVDWVKEKSGEAEVVVSVCTGALLLAKAGLLDGLEATTHKASLEALREAAPKTVVKEGVRFVDNGKVVTSAGVSAGIDASLHVVERLLGPEGAARTAEYMEYRRGPETGGDSR</sequence>
<proteinExistence type="predicted"/>
<dbReference type="InterPro" id="IPR002818">
    <property type="entry name" value="DJ-1/PfpI"/>
</dbReference>
<keyword evidence="3" id="KW-0456">Lyase</keyword>
<protein>
    <submittedName>
        <fullName evidence="3">DJ-1/PfpI family protein</fullName>
        <ecNumber evidence="3">4.2.1.-</ecNumber>
    </submittedName>
</protein>
<gene>
    <name evidence="3" type="ORF">PZE19_31530</name>
</gene>
<evidence type="ECO:0000313" key="4">
    <source>
        <dbReference type="Proteomes" id="UP001216907"/>
    </source>
</evidence>
<feature type="domain" description="DJ-1/PfpI" evidence="2">
    <location>
        <begin position="129"/>
        <end position="294"/>
    </location>
</feature>
<dbReference type="CDD" id="cd03139">
    <property type="entry name" value="GATase1_PfpI_2"/>
    <property type="match status" value="1"/>
</dbReference>
<dbReference type="PANTHER" id="PTHR43130">
    <property type="entry name" value="ARAC-FAMILY TRANSCRIPTIONAL REGULATOR"/>
    <property type="match status" value="1"/>
</dbReference>
<evidence type="ECO:0000256" key="1">
    <source>
        <dbReference type="SAM" id="SignalP"/>
    </source>
</evidence>
<dbReference type="SUPFAM" id="SSF52317">
    <property type="entry name" value="Class I glutamine amidotransferase-like"/>
    <property type="match status" value="1"/>
</dbReference>
<feature type="chain" id="PRO_5046902194" evidence="1">
    <location>
        <begin position="25"/>
        <end position="322"/>
    </location>
</feature>
<dbReference type="Gene3D" id="3.40.50.880">
    <property type="match status" value="1"/>
</dbReference>
<dbReference type="EMBL" id="JARRAG010000005">
    <property type="protein sequence ID" value="MDG3008323.1"/>
    <property type="molecule type" value="Genomic_DNA"/>
</dbReference>
<feature type="signal peptide" evidence="1">
    <location>
        <begin position="1"/>
        <end position="24"/>
    </location>
</feature>
<keyword evidence="4" id="KW-1185">Reference proteome</keyword>
<dbReference type="Pfam" id="PF01965">
    <property type="entry name" value="DJ-1_PfpI"/>
    <property type="match status" value="1"/>
</dbReference>